<name>A0A6J7WAI4_9CAUD</name>
<proteinExistence type="predicted"/>
<dbReference type="EMBL" id="LR798197">
    <property type="protein sequence ID" value="CAB5151350.1"/>
    <property type="molecule type" value="Genomic_DNA"/>
</dbReference>
<gene>
    <name evidence="1" type="ORF">UFOVP148_37</name>
</gene>
<reference evidence="1" key="1">
    <citation type="submission" date="2020-05" db="EMBL/GenBank/DDBJ databases">
        <authorList>
            <person name="Chiriac C."/>
            <person name="Salcher M."/>
            <person name="Ghai R."/>
            <person name="Kavagutti S V."/>
        </authorList>
    </citation>
    <scope>NUCLEOTIDE SEQUENCE</scope>
</reference>
<accession>A0A6J7WAI4</accession>
<evidence type="ECO:0000313" key="1">
    <source>
        <dbReference type="EMBL" id="CAB5151350.1"/>
    </source>
</evidence>
<sequence>MMNEKMNAIDGVGAALAIGAGMGESCQAEGVYTFKCFEYEGGPLLWEDKIDNVVCTVGKNLMLQTALTGSAYTVTGPYMGLISSVSFTAVNAADTMTSHSGWLEAGSTNAPTFAARLAPSFGTASAGAISLTTPTSFTMTGNGTLQGAFITYGPGAVATLMNTSGTLLSAGVFTAGAQPVNSGNVVQVSYSLSL</sequence>
<organism evidence="1">
    <name type="scientific">uncultured Caudovirales phage</name>
    <dbReference type="NCBI Taxonomy" id="2100421"/>
    <lineage>
        <taxon>Viruses</taxon>
        <taxon>Duplodnaviria</taxon>
        <taxon>Heunggongvirae</taxon>
        <taxon>Uroviricota</taxon>
        <taxon>Caudoviricetes</taxon>
        <taxon>Peduoviridae</taxon>
        <taxon>Maltschvirus</taxon>
        <taxon>Maltschvirus maltsch</taxon>
    </lineage>
</organism>
<protein>
    <submittedName>
        <fullName evidence="1">Uncharacterized protein</fullName>
    </submittedName>
</protein>